<dbReference type="AlphaFoldDB" id="A0A7W7YCT7"/>
<dbReference type="PRINTS" id="PR00834">
    <property type="entry name" value="PROTEASES2C"/>
</dbReference>
<keyword evidence="1 4" id="KW-0645">Protease</keyword>
<dbReference type="InterPro" id="IPR036034">
    <property type="entry name" value="PDZ_sf"/>
</dbReference>
<evidence type="ECO:0000256" key="2">
    <source>
        <dbReference type="ARBA" id="ARBA00022801"/>
    </source>
</evidence>
<dbReference type="SUPFAM" id="SSF50494">
    <property type="entry name" value="Trypsin-like serine proteases"/>
    <property type="match status" value="1"/>
</dbReference>
<keyword evidence="2 4" id="KW-0378">Hydrolase</keyword>
<dbReference type="EMBL" id="JACHIG010000007">
    <property type="protein sequence ID" value="MBB5033821.1"/>
    <property type="molecule type" value="Genomic_DNA"/>
</dbReference>
<dbReference type="Pfam" id="PF13365">
    <property type="entry name" value="Trypsin_2"/>
    <property type="match status" value="1"/>
</dbReference>
<evidence type="ECO:0000256" key="1">
    <source>
        <dbReference type="ARBA" id="ARBA00022670"/>
    </source>
</evidence>
<dbReference type="PANTHER" id="PTHR43343">
    <property type="entry name" value="PEPTIDASE S12"/>
    <property type="match status" value="1"/>
</dbReference>
<evidence type="ECO:0000259" key="3">
    <source>
        <dbReference type="PROSITE" id="PS50106"/>
    </source>
</evidence>
<dbReference type="Proteomes" id="UP000590740">
    <property type="component" value="Unassembled WGS sequence"/>
</dbReference>
<dbReference type="PANTHER" id="PTHR43343:SF3">
    <property type="entry name" value="PROTEASE DO-LIKE 8, CHLOROPLASTIC"/>
    <property type="match status" value="1"/>
</dbReference>
<reference evidence="4 5" key="1">
    <citation type="submission" date="2020-08" db="EMBL/GenBank/DDBJ databases">
        <title>Genomic Encyclopedia of Type Strains, Phase IV (KMG-IV): sequencing the most valuable type-strain genomes for metagenomic binning, comparative biology and taxonomic classification.</title>
        <authorList>
            <person name="Goeker M."/>
        </authorList>
    </citation>
    <scope>NUCLEOTIDE SEQUENCE [LARGE SCALE GENOMIC DNA]</scope>
    <source>
        <strain evidence="4 5">DSM 12252</strain>
    </source>
</reference>
<comment type="caution">
    <text evidence="4">The sequence shown here is derived from an EMBL/GenBank/DDBJ whole genome shotgun (WGS) entry which is preliminary data.</text>
</comment>
<sequence>MRVIFGLTFVLISRSLIPAAEDLEQKLKRDDAPLPNAGAVVLSYRSAVSAIHDSVVTVWVKQWKTKTAWRVDAYDMTPDAFEEKNEMGPESGTGIVLTPEGLVMTNHHVVYGAQEIWLRARGSQMDVPAEIVGMDRATDVALLRARSGAWKPATLTNSDQVQPGDVVLSVGSPFGLEQTVTLGIVSATGRSEISGLASRLQDFIQTDAAINPGNSGGPLVDGLGRVFGMNTARFGRAEGIGLSIPINLAVKVADDLLKDGSVRRGMLGVRFVDTDADVVRELKLNTAVKGAVVVHVEAGQPADKAGLLPGDVITAVNGQAVTSRARFLMRMTTMKAGDVVKLSYYRASELHEAEATLMDAPSRALPPTLEGELLPGLKVALVDERLRNKLLLRENFHALQVLEDYKTSEGVLKLSAGDMILSVNKQTPSPYVGETAEKIMQRMMPKKSAVLLQVLRKSGGEVEIGLVVPAAAKK</sequence>
<dbReference type="Pfam" id="PF13180">
    <property type="entry name" value="PDZ_2"/>
    <property type="match status" value="1"/>
</dbReference>
<accession>A0A7W7YCT7</accession>
<dbReference type="PROSITE" id="PS50106">
    <property type="entry name" value="PDZ"/>
    <property type="match status" value="1"/>
</dbReference>
<evidence type="ECO:0000313" key="4">
    <source>
        <dbReference type="EMBL" id="MBB5033821.1"/>
    </source>
</evidence>
<dbReference type="InterPro" id="IPR051201">
    <property type="entry name" value="Chloro_Bact_Ser_Proteases"/>
</dbReference>
<dbReference type="GO" id="GO:0006508">
    <property type="term" value="P:proteolysis"/>
    <property type="evidence" value="ECO:0007669"/>
    <property type="project" value="UniProtKB-KW"/>
</dbReference>
<protein>
    <submittedName>
        <fullName evidence="4">Serine protease Do</fullName>
        <ecNumber evidence="4">3.4.21.107</ecNumber>
    </submittedName>
</protein>
<dbReference type="SMART" id="SM00228">
    <property type="entry name" value="PDZ"/>
    <property type="match status" value="2"/>
</dbReference>
<dbReference type="InterPro" id="IPR001478">
    <property type="entry name" value="PDZ"/>
</dbReference>
<keyword evidence="5" id="KW-1185">Reference proteome</keyword>
<dbReference type="RefSeq" id="WP_184341005.1">
    <property type="nucleotide sequence ID" value="NZ_JACHIG010000007.1"/>
</dbReference>
<feature type="domain" description="PDZ" evidence="3">
    <location>
        <begin position="264"/>
        <end position="348"/>
    </location>
</feature>
<gene>
    <name evidence="4" type="ORF">HNQ65_003411</name>
</gene>
<dbReference type="InterPro" id="IPR009003">
    <property type="entry name" value="Peptidase_S1_PA"/>
</dbReference>
<dbReference type="InterPro" id="IPR001940">
    <property type="entry name" value="Peptidase_S1C"/>
</dbReference>
<dbReference type="Gene3D" id="2.30.42.10">
    <property type="match status" value="1"/>
</dbReference>
<name>A0A7W7YCT7_9BACT</name>
<dbReference type="EC" id="3.4.21.107" evidence="4"/>
<evidence type="ECO:0000313" key="5">
    <source>
        <dbReference type="Proteomes" id="UP000590740"/>
    </source>
</evidence>
<proteinExistence type="predicted"/>
<dbReference type="GO" id="GO:0004252">
    <property type="term" value="F:serine-type endopeptidase activity"/>
    <property type="evidence" value="ECO:0007669"/>
    <property type="project" value="InterPro"/>
</dbReference>
<dbReference type="Gene3D" id="2.40.10.120">
    <property type="match status" value="1"/>
</dbReference>
<organism evidence="4 5">
    <name type="scientific">Prosthecobacter vanneervenii</name>
    <dbReference type="NCBI Taxonomy" id="48466"/>
    <lineage>
        <taxon>Bacteria</taxon>
        <taxon>Pseudomonadati</taxon>
        <taxon>Verrucomicrobiota</taxon>
        <taxon>Verrucomicrobiia</taxon>
        <taxon>Verrucomicrobiales</taxon>
        <taxon>Verrucomicrobiaceae</taxon>
        <taxon>Prosthecobacter</taxon>
    </lineage>
</organism>
<dbReference type="SUPFAM" id="SSF50156">
    <property type="entry name" value="PDZ domain-like"/>
    <property type="match status" value="1"/>
</dbReference>